<proteinExistence type="predicted"/>
<sequence>MTGLDETSAAMPLDCLVIGGGPAGLMAAIYLARFRRRVCVVDAGASRAGLIPRSHNVPGFAHGLSGSELLARMSAQLAELGVARVSSEVSDLAPGPDGFRAAWAGGEADTRAIVLACGIVDNHPPFEQWRTAVADGLLRYCPVCDAYEAIDRRIGVVGPPAHAASKALFLRGYSRDVTLLATERADADARARLAAAGVEIVEAADMQLKRRGRRLEACFNGGDSAEFDVVYPAMGAEVRSALAVSLGAEHTSDGYLRIDDHQRTSVAGLYGIGDVVTDLHQISVAFGHAAVAACAINNSLPRRLV</sequence>
<dbReference type="PRINTS" id="PR00469">
    <property type="entry name" value="PNDRDTASEII"/>
</dbReference>
<feature type="domain" description="FAD/NAD(P)-binding" evidence="4">
    <location>
        <begin position="14"/>
        <end position="289"/>
    </location>
</feature>
<dbReference type="GO" id="GO:0016491">
    <property type="term" value="F:oxidoreductase activity"/>
    <property type="evidence" value="ECO:0007669"/>
    <property type="project" value="UniProtKB-KW"/>
</dbReference>
<protein>
    <recommendedName>
        <fullName evidence="1">Thioredoxin reductase</fullName>
    </recommendedName>
</protein>
<name>A0AB39XIW4_9BRAD</name>
<dbReference type="InterPro" id="IPR023753">
    <property type="entry name" value="FAD/NAD-binding_dom"/>
</dbReference>
<dbReference type="InterPro" id="IPR036188">
    <property type="entry name" value="FAD/NAD-bd_sf"/>
</dbReference>
<dbReference type="PANTHER" id="PTHR48105">
    <property type="entry name" value="THIOREDOXIN REDUCTASE 1-RELATED-RELATED"/>
    <property type="match status" value="1"/>
</dbReference>
<dbReference type="EMBL" id="CP165734">
    <property type="protein sequence ID" value="XDV57828.1"/>
    <property type="molecule type" value="Genomic_DNA"/>
</dbReference>
<gene>
    <name evidence="5" type="ORF">AB8Z38_35990</name>
</gene>
<organism evidence="5">
    <name type="scientific">Bradyrhizobium sp. LLZ17</name>
    <dbReference type="NCBI Taxonomy" id="3239388"/>
    <lineage>
        <taxon>Bacteria</taxon>
        <taxon>Pseudomonadati</taxon>
        <taxon>Pseudomonadota</taxon>
        <taxon>Alphaproteobacteria</taxon>
        <taxon>Hyphomicrobiales</taxon>
        <taxon>Nitrobacteraceae</taxon>
        <taxon>Bradyrhizobium</taxon>
    </lineage>
</organism>
<dbReference type="Pfam" id="PF07992">
    <property type="entry name" value="Pyr_redox_2"/>
    <property type="match status" value="1"/>
</dbReference>
<evidence type="ECO:0000256" key="3">
    <source>
        <dbReference type="ARBA" id="ARBA00023002"/>
    </source>
</evidence>
<dbReference type="RefSeq" id="WP_369722268.1">
    <property type="nucleotide sequence ID" value="NZ_CP165734.1"/>
</dbReference>
<keyword evidence="3" id="KW-0560">Oxidoreductase</keyword>
<dbReference type="SUPFAM" id="SSF51905">
    <property type="entry name" value="FAD/NAD(P)-binding domain"/>
    <property type="match status" value="1"/>
</dbReference>
<dbReference type="AlphaFoldDB" id="A0AB39XIW4"/>
<dbReference type="InterPro" id="IPR050097">
    <property type="entry name" value="Ferredoxin-NADP_redctase_2"/>
</dbReference>
<evidence type="ECO:0000256" key="1">
    <source>
        <dbReference type="ARBA" id="ARBA00018719"/>
    </source>
</evidence>
<dbReference type="Gene3D" id="3.50.50.60">
    <property type="entry name" value="FAD/NAD(P)-binding domain"/>
    <property type="match status" value="2"/>
</dbReference>
<evidence type="ECO:0000256" key="2">
    <source>
        <dbReference type="ARBA" id="ARBA00022630"/>
    </source>
</evidence>
<evidence type="ECO:0000259" key="4">
    <source>
        <dbReference type="Pfam" id="PF07992"/>
    </source>
</evidence>
<evidence type="ECO:0000313" key="5">
    <source>
        <dbReference type="EMBL" id="XDV57828.1"/>
    </source>
</evidence>
<reference evidence="5" key="1">
    <citation type="submission" date="2024-08" db="EMBL/GenBank/DDBJ databases">
        <authorList>
            <person name="Chaddad Z."/>
            <person name="Lamrabet M."/>
            <person name="Bouhnik O."/>
            <person name="Alami S."/>
            <person name="Wipf D."/>
            <person name="Courty P.E."/>
            <person name="Missbah El Idrissi M."/>
        </authorList>
    </citation>
    <scope>NUCLEOTIDE SEQUENCE</scope>
    <source>
        <strain evidence="5">LLZ17</strain>
    </source>
</reference>
<dbReference type="PRINTS" id="PR00368">
    <property type="entry name" value="FADPNR"/>
</dbReference>
<keyword evidence="2" id="KW-0285">Flavoprotein</keyword>
<accession>A0AB39XIW4</accession>